<reference evidence="1" key="2">
    <citation type="journal article" date="2022" name="New Phytol.">
        <title>Evolutionary transition to the ectomycorrhizal habit in the genomes of a hyperdiverse lineage of mushroom-forming fungi.</title>
        <authorList>
            <person name="Looney B."/>
            <person name="Miyauchi S."/>
            <person name="Morin E."/>
            <person name="Drula E."/>
            <person name="Courty P.E."/>
            <person name="Kohler A."/>
            <person name="Kuo A."/>
            <person name="LaButti K."/>
            <person name="Pangilinan J."/>
            <person name="Lipzen A."/>
            <person name="Riley R."/>
            <person name="Andreopoulos W."/>
            <person name="He G."/>
            <person name="Johnson J."/>
            <person name="Nolan M."/>
            <person name="Tritt A."/>
            <person name="Barry K.W."/>
            <person name="Grigoriev I.V."/>
            <person name="Nagy L.G."/>
            <person name="Hibbett D."/>
            <person name="Henrissat B."/>
            <person name="Matheny P.B."/>
            <person name="Labbe J."/>
            <person name="Martin F.M."/>
        </authorList>
    </citation>
    <scope>NUCLEOTIDE SEQUENCE</scope>
    <source>
        <strain evidence="1">HHB10654</strain>
    </source>
</reference>
<organism evidence="1 2">
    <name type="scientific">Artomyces pyxidatus</name>
    <dbReference type="NCBI Taxonomy" id="48021"/>
    <lineage>
        <taxon>Eukaryota</taxon>
        <taxon>Fungi</taxon>
        <taxon>Dikarya</taxon>
        <taxon>Basidiomycota</taxon>
        <taxon>Agaricomycotina</taxon>
        <taxon>Agaricomycetes</taxon>
        <taxon>Russulales</taxon>
        <taxon>Auriscalpiaceae</taxon>
        <taxon>Artomyces</taxon>
    </lineage>
</organism>
<proteinExistence type="predicted"/>
<gene>
    <name evidence="1" type="ORF">BV25DRAFT_67095</name>
</gene>
<evidence type="ECO:0000313" key="2">
    <source>
        <dbReference type="Proteomes" id="UP000814140"/>
    </source>
</evidence>
<accession>A0ACB8TKH7</accession>
<comment type="caution">
    <text evidence="1">The sequence shown here is derived from an EMBL/GenBank/DDBJ whole genome shotgun (WGS) entry which is preliminary data.</text>
</comment>
<name>A0ACB8TKH7_9AGAM</name>
<protein>
    <submittedName>
        <fullName evidence="1">Uncharacterized protein</fullName>
    </submittedName>
</protein>
<evidence type="ECO:0000313" key="1">
    <source>
        <dbReference type="EMBL" id="KAI0068941.1"/>
    </source>
</evidence>
<sequence length="209" mass="21450">MSRTSSNVSSLTPGKQPFTFARNGDAEEEEEEEEDEEEFVYPGAAEEEDSGATSAPSEVPATHAGAAEPASGVSSTHLDAPSTSAPGAMLTEASPVSPLPPPPSAAVSTADVSPTPPPRQASPAQLEALYAAASSGDLPLLERTIRNASQSANVEPFSLVNGASSRTGLTALHAAASRGFAEIVQWLVEKCGAIPDLEDKEGELHCKAI</sequence>
<dbReference type="Proteomes" id="UP000814140">
    <property type="component" value="Unassembled WGS sequence"/>
</dbReference>
<keyword evidence="2" id="KW-1185">Reference proteome</keyword>
<reference evidence="1" key="1">
    <citation type="submission" date="2021-03" db="EMBL/GenBank/DDBJ databases">
        <authorList>
            <consortium name="DOE Joint Genome Institute"/>
            <person name="Ahrendt S."/>
            <person name="Looney B.P."/>
            <person name="Miyauchi S."/>
            <person name="Morin E."/>
            <person name="Drula E."/>
            <person name="Courty P.E."/>
            <person name="Chicoki N."/>
            <person name="Fauchery L."/>
            <person name="Kohler A."/>
            <person name="Kuo A."/>
            <person name="Labutti K."/>
            <person name="Pangilinan J."/>
            <person name="Lipzen A."/>
            <person name="Riley R."/>
            <person name="Andreopoulos W."/>
            <person name="He G."/>
            <person name="Johnson J."/>
            <person name="Barry K.W."/>
            <person name="Grigoriev I.V."/>
            <person name="Nagy L."/>
            <person name="Hibbett D."/>
            <person name="Henrissat B."/>
            <person name="Matheny P.B."/>
            <person name="Labbe J."/>
            <person name="Martin F."/>
        </authorList>
    </citation>
    <scope>NUCLEOTIDE SEQUENCE</scope>
    <source>
        <strain evidence="1">HHB10654</strain>
    </source>
</reference>
<dbReference type="EMBL" id="MU277187">
    <property type="protein sequence ID" value="KAI0068941.1"/>
    <property type="molecule type" value="Genomic_DNA"/>
</dbReference>